<organism evidence="1 2">
    <name type="scientific">Araneus ventricosus</name>
    <name type="common">Orbweaver spider</name>
    <name type="synonym">Epeira ventricosa</name>
    <dbReference type="NCBI Taxonomy" id="182803"/>
    <lineage>
        <taxon>Eukaryota</taxon>
        <taxon>Metazoa</taxon>
        <taxon>Ecdysozoa</taxon>
        <taxon>Arthropoda</taxon>
        <taxon>Chelicerata</taxon>
        <taxon>Arachnida</taxon>
        <taxon>Araneae</taxon>
        <taxon>Araneomorphae</taxon>
        <taxon>Entelegynae</taxon>
        <taxon>Araneoidea</taxon>
        <taxon>Araneidae</taxon>
        <taxon>Araneus</taxon>
    </lineage>
</organism>
<protein>
    <submittedName>
        <fullName evidence="1">Uncharacterized protein</fullName>
    </submittedName>
</protein>
<evidence type="ECO:0000313" key="1">
    <source>
        <dbReference type="EMBL" id="GBM48992.1"/>
    </source>
</evidence>
<keyword evidence="2" id="KW-1185">Reference proteome</keyword>
<proteinExistence type="predicted"/>
<name>A0A4Y2G564_ARAVE</name>
<gene>
    <name evidence="1" type="ORF">AVEN_55204_1</name>
</gene>
<dbReference type="AlphaFoldDB" id="A0A4Y2G564"/>
<evidence type="ECO:0000313" key="2">
    <source>
        <dbReference type="Proteomes" id="UP000499080"/>
    </source>
</evidence>
<sequence>MKVTLEPEAASKKSDLVLIYGGRLHSWRTVRGTGLQLYFTWGRNKKISSNNSNRSEQPVDKAFLEQPFDKAFLEQPVDRAFLEQPVWE</sequence>
<comment type="caution">
    <text evidence="1">The sequence shown here is derived from an EMBL/GenBank/DDBJ whole genome shotgun (WGS) entry which is preliminary data.</text>
</comment>
<reference evidence="1 2" key="1">
    <citation type="journal article" date="2019" name="Sci. Rep.">
        <title>Orb-weaving spider Araneus ventricosus genome elucidates the spidroin gene catalogue.</title>
        <authorList>
            <person name="Kono N."/>
            <person name="Nakamura H."/>
            <person name="Ohtoshi R."/>
            <person name="Moran D.A.P."/>
            <person name="Shinohara A."/>
            <person name="Yoshida Y."/>
            <person name="Fujiwara M."/>
            <person name="Mori M."/>
            <person name="Tomita M."/>
            <person name="Arakawa K."/>
        </authorList>
    </citation>
    <scope>NUCLEOTIDE SEQUENCE [LARGE SCALE GENOMIC DNA]</scope>
</reference>
<dbReference type="EMBL" id="BGPR01001236">
    <property type="protein sequence ID" value="GBM48992.1"/>
    <property type="molecule type" value="Genomic_DNA"/>
</dbReference>
<dbReference type="Proteomes" id="UP000499080">
    <property type="component" value="Unassembled WGS sequence"/>
</dbReference>
<accession>A0A4Y2G564</accession>